<keyword evidence="1" id="KW-1133">Transmembrane helix</keyword>
<feature type="transmembrane region" description="Helical" evidence="1">
    <location>
        <begin position="21"/>
        <end position="44"/>
    </location>
</feature>
<evidence type="ECO:0000313" key="3">
    <source>
        <dbReference type="EMBL" id="CUO82948.1"/>
    </source>
</evidence>
<dbReference type="EMBL" id="CYZU01000037">
    <property type="protein sequence ID" value="CUO82948.1"/>
    <property type="molecule type" value="Genomic_DNA"/>
</dbReference>
<dbReference type="STRING" id="39482.ERS852491_03439"/>
<sequence>MKRIVRRLKQRLYRGKEVLCDSTGLSVVELILILVVIIALVLIFKTQLISLVNSIFEKITSESSGI</sequence>
<dbReference type="Proteomes" id="UP000095544">
    <property type="component" value="Unassembled WGS sequence"/>
</dbReference>
<name>A0A174IC51_9FIRM</name>
<reference evidence="3 4" key="1">
    <citation type="submission" date="2015-09" db="EMBL/GenBank/DDBJ databases">
        <authorList>
            <consortium name="Pathogen Informatics"/>
        </authorList>
    </citation>
    <scope>NUCLEOTIDE SEQUENCE [LARGE SCALE GENOMIC DNA]</scope>
    <source>
        <strain evidence="3 4">2789STDY5834876</strain>
    </source>
</reference>
<evidence type="ECO:0000256" key="1">
    <source>
        <dbReference type="SAM" id="Phobius"/>
    </source>
</evidence>
<dbReference type="AlphaFoldDB" id="A0A174IC51"/>
<dbReference type="InterPro" id="IPR031564">
    <property type="entry name" value="Flp1-like"/>
</dbReference>
<gene>
    <name evidence="3" type="ORF">ERS852491_03439</name>
</gene>
<proteinExistence type="predicted"/>
<keyword evidence="1" id="KW-0472">Membrane</keyword>
<evidence type="ECO:0000259" key="2">
    <source>
        <dbReference type="Pfam" id="PF16982"/>
    </source>
</evidence>
<feature type="domain" description="Putative Flagellin Flp1-like" evidence="2">
    <location>
        <begin position="20"/>
        <end position="64"/>
    </location>
</feature>
<accession>A0A174IC51</accession>
<evidence type="ECO:0000313" key="4">
    <source>
        <dbReference type="Proteomes" id="UP000095544"/>
    </source>
</evidence>
<keyword evidence="1" id="KW-0812">Transmembrane</keyword>
<dbReference type="RefSeq" id="WP_055154417.1">
    <property type="nucleotide sequence ID" value="NZ_CYZU01000037.1"/>
</dbReference>
<organism evidence="3 4">
    <name type="scientific">Faecalicatena contorta</name>
    <dbReference type="NCBI Taxonomy" id="39482"/>
    <lineage>
        <taxon>Bacteria</taxon>
        <taxon>Bacillati</taxon>
        <taxon>Bacillota</taxon>
        <taxon>Clostridia</taxon>
        <taxon>Lachnospirales</taxon>
        <taxon>Lachnospiraceae</taxon>
        <taxon>Faecalicatena</taxon>
    </lineage>
</organism>
<dbReference type="Pfam" id="PF16982">
    <property type="entry name" value="Flp1_like"/>
    <property type="match status" value="1"/>
</dbReference>
<protein>
    <recommendedName>
        <fullName evidence="2">Putative Flagellin Flp1-like domain-containing protein</fullName>
    </recommendedName>
</protein>